<feature type="transmembrane region" description="Helical" evidence="6">
    <location>
        <begin position="290"/>
        <end position="314"/>
    </location>
</feature>
<comment type="subcellular location">
    <subcellularLocation>
        <location evidence="5">Basolateral cell membrane</location>
        <topology evidence="5">Single-pass type I membrane protein</topology>
    </subcellularLocation>
    <subcellularLocation>
        <location evidence="2">Cell junction</location>
        <location evidence="2">Adherens junction</location>
    </subcellularLocation>
    <subcellularLocation>
        <location evidence="1">Cell junction</location>
        <location evidence="1">Tight junction</location>
    </subcellularLocation>
</comment>
<dbReference type="Proteomes" id="UP001460270">
    <property type="component" value="Unassembled WGS sequence"/>
</dbReference>
<dbReference type="SMART" id="SM00406">
    <property type="entry name" value="IGv"/>
    <property type="match status" value="1"/>
</dbReference>
<evidence type="ECO:0000313" key="8">
    <source>
        <dbReference type="EMBL" id="KAK7933911.1"/>
    </source>
</evidence>
<evidence type="ECO:0000313" key="9">
    <source>
        <dbReference type="Proteomes" id="UP001460270"/>
    </source>
</evidence>
<dbReference type="SMART" id="SM00409">
    <property type="entry name" value="IG"/>
    <property type="match status" value="2"/>
</dbReference>
<dbReference type="GO" id="GO:0016323">
    <property type="term" value="C:basolateral plasma membrane"/>
    <property type="evidence" value="ECO:0007669"/>
    <property type="project" value="UniProtKB-SubCell"/>
</dbReference>
<dbReference type="Pfam" id="PF13927">
    <property type="entry name" value="Ig_3"/>
    <property type="match status" value="1"/>
</dbReference>
<dbReference type="SMART" id="SM00408">
    <property type="entry name" value="IGc2"/>
    <property type="match status" value="2"/>
</dbReference>
<feature type="domain" description="Ig-like" evidence="7">
    <location>
        <begin position="75"/>
        <end position="189"/>
    </location>
</feature>
<evidence type="ECO:0000259" key="7">
    <source>
        <dbReference type="PROSITE" id="PS50835"/>
    </source>
</evidence>
<evidence type="ECO:0000256" key="1">
    <source>
        <dbReference type="ARBA" id="ARBA00004435"/>
    </source>
</evidence>
<organism evidence="8 9">
    <name type="scientific">Mugilogobius chulae</name>
    <name type="common">yellowstripe goby</name>
    <dbReference type="NCBI Taxonomy" id="88201"/>
    <lineage>
        <taxon>Eukaryota</taxon>
        <taxon>Metazoa</taxon>
        <taxon>Chordata</taxon>
        <taxon>Craniata</taxon>
        <taxon>Vertebrata</taxon>
        <taxon>Euteleostomi</taxon>
        <taxon>Actinopterygii</taxon>
        <taxon>Neopterygii</taxon>
        <taxon>Teleostei</taxon>
        <taxon>Neoteleostei</taxon>
        <taxon>Acanthomorphata</taxon>
        <taxon>Gobiaria</taxon>
        <taxon>Gobiiformes</taxon>
        <taxon>Gobioidei</taxon>
        <taxon>Gobiidae</taxon>
        <taxon>Gobionellinae</taxon>
        <taxon>Mugilogobius</taxon>
    </lineage>
</organism>
<dbReference type="InterPro" id="IPR052307">
    <property type="entry name" value="EJ_Adhesion_Regulator"/>
</dbReference>
<keyword evidence="4" id="KW-0965">Cell junction</keyword>
<keyword evidence="6" id="KW-0812">Transmembrane</keyword>
<dbReference type="InterPro" id="IPR003599">
    <property type="entry name" value="Ig_sub"/>
</dbReference>
<dbReference type="InterPro" id="IPR003598">
    <property type="entry name" value="Ig_sub2"/>
</dbReference>
<sequence length="483" mass="53667">MHGQRVGPKSPLQSFTEVSHHVFNTSSAQRNRDYYYYLLFIDFKVFLFNMAFINVKLKAAVLFLVLLCTGVTNAMQVTSTGPQTIQKAKGESVTMGCTYSPASQDTGELDIEWSNVSPDMTQKDSLILSYTGGSTHYYGTWGLKDRLKFTTDPKNGDASVTLSNLQAKDTGTYQCKVKKAPGVDTRKVTLVVMVPPSRTKCWVEGGEEKGSTVSLRCKASEGSIPLTYSWTRETGGPMPAAATQDYSTGELLIKNHTDSYVGTYVCVVSNAVGSGQCKYELRAYNPTNKVGVIVGAVIGALLLLLLLLLLIWLICCCCCNKKRGKKERANEIREDVPAPEIRPSSRTTSVRSVLSYHTHHGVQYSSVRSPLPGESAPNVIYGGGSQRNSQRSNADIKRHLLVIMTPDMDTLSDGTAGGGLYCETKLWRNMEMDRTTFYVNVQFVYKMFAGSYELVLVKVLQFFFFYCNKFVNRLVHLYVFLFI</sequence>
<dbReference type="AlphaFoldDB" id="A0AAW0Q0A4"/>
<proteinExistence type="predicted"/>
<keyword evidence="6" id="KW-0472">Membrane</keyword>
<feature type="transmembrane region" description="Helical" evidence="6">
    <location>
        <begin position="34"/>
        <end position="53"/>
    </location>
</feature>
<reference evidence="9" key="1">
    <citation type="submission" date="2024-04" db="EMBL/GenBank/DDBJ databases">
        <title>Salinicola lusitanus LLJ914,a marine bacterium isolated from the Okinawa Trough.</title>
        <authorList>
            <person name="Li J."/>
        </authorList>
    </citation>
    <scope>NUCLEOTIDE SEQUENCE [LARGE SCALE GENOMIC DNA]</scope>
</reference>
<evidence type="ECO:0000256" key="3">
    <source>
        <dbReference type="ARBA" id="ARBA00022427"/>
    </source>
</evidence>
<dbReference type="PROSITE" id="PS50835">
    <property type="entry name" value="IG_LIKE"/>
    <property type="match status" value="2"/>
</dbReference>
<dbReference type="InterPro" id="IPR036179">
    <property type="entry name" value="Ig-like_dom_sf"/>
</dbReference>
<dbReference type="InterPro" id="IPR013106">
    <property type="entry name" value="Ig_V-set"/>
</dbReference>
<dbReference type="GO" id="GO:0005923">
    <property type="term" value="C:bicellular tight junction"/>
    <property type="evidence" value="ECO:0007669"/>
    <property type="project" value="UniProtKB-SubCell"/>
</dbReference>
<dbReference type="PANTHER" id="PTHR44468:SF2">
    <property type="entry name" value="V-SET AND IMMUNOGLOBULIN DOMAIN CONTAINING 8B ISOFORM X1"/>
    <property type="match status" value="1"/>
</dbReference>
<dbReference type="EMBL" id="JBBPFD010000003">
    <property type="protein sequence ID" value="KAK7933911.1"/>
    <property type="molecule type" value="Genomic_DNA"/>
</dbReference>
<evidence type="ECO:0000256" key="5">
    <source>
        <dbReference type="ARBA" id="ARBA00023768"/>
    </source>
</evidence>
<dbReference type="Pfam" id="PF07686">
    <property type="entry name" value="V-set"/>
    <property type="match status" value="1"/>
</dbReference>
<dbReference type="PANTHER" id="PTHR44468">
    <property type="entry name" value="COXSACKIEVIRUS AND ADENOVIRUS RECEPTOR-RELATED"/>
    <property type="match status" value="1"/>
</dbReference>
<evidence type="ECO:0000256" key="2">
    <source>
        <dbReference type="ARBA" id="ARBA00004536"/>
    </source>
</evidence>
<dbReference type="Gene3D" id="2.60.40.10">
    <property type="entry name" value="Immunoglobulins"/>
    <property type="match status" value="2"/>
</dbReference>
<gene>
    <name evidence="8" type="ORF">WMY93_004807</name>
</gene>
<dbReference type="InterPro" id="IPR007110">
    <property type="entry name" value="Ig-like_dom"/>
</dbReference>
<evidence type="ECO:0000256" key="4">
    <source>
        <dbReference type="ARBA" id="ARBA00022949"/>
    </source>
</evidence>
<dbReference type="InterPro" id="IPR013783">
    <property type="entry name" value="Ig-like_fold"/>
</dbReference>
<protein>
    <recommendedName>
        <fullName evidence="7">Ig-like domain-containing protein</fullName>
    </recommendedName>
</protein>
<name>A0AAW0Q0A4_9GOBI</name>
<keyword evidence="9" id="KW-1185">Reference proteome</keyword>
<dbReference type="SUPFAM" id="SSF48726">
    <property type="entry name" value="Immunoglobulin"/>
    <property type="match status" value="2"/>
</dbReference>
<feature type="domain" description="Ig-like" evidence="7">
    <location>
        <begin position="196"/>
        <end position="282"/>
    </location>
</feature>
<keyword evidence="6" id="KW-1133">Transmembrane helix</keyword>
<keyword evidence="3" id="KW-0796">Tight junction</keyword>
<comment type="caution">
    <text evidence="8">The sequence shown here is derived from an EMBL/GenBank/DDBJ whole genome shotgun (WGS) entry which is preliminary data.</text>
</comment>
<accession>A0AAW0Q0A4</accession>
<evidence type="ECO:0000256" key="6">
    <source>
        <dbReference type="SAM" id="Phobius"/>
    </source>
</evidence>
<dbReference type="GO" id="GO:0005912">
    <property type="term" value="C:adherens junction"/>
    <property type="evidence" value="ECO:0007669"/>
    <property type="project" value="UniProtKB-SubCell"/>
</dbReference>